<accession>A0ABS5E870</accession>
<keyword evidence="3" id="KW-1185">Reference proteome</keyword>
<proteinExistence type="predicted"/>
<dbReference type="RefSeq" id="WP_211682162.1">
    <property type="nucleotide sequence ID" value="NZ_JAGRQH010000005.1"/>
</dbReference>
<dbReference type="EMBL" id="JAGRQH010000005">
    <property type="protein sequence ID" value="MBR0560076.1"/>
    <property type="molecule type" value="Genomic_DNA"/>
</dbReference>
<organism evidence="2 3">
    <name type="scientific">Neokomagataea anthophila</name>
    <dbReference type="NCBI Taxonomy" id="2826925"/>
    <lineage>
        <taxon>Bacteria</taxon>
        <taxon>Pseudomonadati</taxon>
        <taxon>Pseudomonadota</taxon>
        <taxon>Alphaproteobacteria</taxon>
        <taxon>Acetobacterales</taxon>
        <taxon>Acetobacteraceae</taxon>
        <taxon>Neokomagataea</taxon>
    </lineage>
</organism>
<reference evidence="2 3" key="1">
    <citation type="submission" date="2021-04" db="EMBL/GenBank/DDBJ databases">
        <title>The complete genome sequence of Neokomagataea sp. TBRC 2177.</title>
        <authorList>
            <person name="Charoenyingcharoen P."/>
            <person name="Yukphan P."/>
        </authorList>
    </citation>
    <scope>NUCLEOTIDE SEQUENCE [LARGE SCALE GENOMIC DNA]</scope>
    <source>
        <strain evidence="2 3">TBRC 2177</strain>
    </source>
</reference>
<protein>
    <submittedName>
        <fullName evidence="2">Uncharacterized protein</fullName>
    </submittedName>
</protein>
<evidence type="ECO:0000313" key="3">
    <source>
        <dbReference type="Proteomes" id="UP000677812"/>
    </source>
</evidence>
<gene>
    <name evidence="2" type="ORF">KB213_08420</name>
</gene>
<name>A0ABS5E870_9PROT</name>
<feature type="coiled-coil region" evidence="1">
    <location>
        <begin position="32"/>
        <end position="83"/>
    </location>
</feature>
<keyword evidence="1" id="KW-0175">Coiled coil</keyword>
<sequence length="83" mass="9681">MPYPDNFSSFAFDAAYGVSDEAEAPAWMYRKMDNLRAEENKLDAALDLHAEDDAMVDDLYRRLADNEAEQIELQERIDEYERV</sequence>
<dbReference type="Proteomes" id="UP000677812">
    <property type="component" value="Unassembled WGS sequence"/>
</dbReference>
<evidence type="ECO:0000256" key="1">
    <source>
        <dbReference type="SAM" id="Coils"/>
    </source>
</evidence>
<evidence type="ECO:0000313" key="2">
    <source>
        <dbReference type="EMBL" id="MBR0560076.1"/>
    </source>
</evidence>
<comment type="caution">
    <text evidence="2">The sequence shown here is derived from an EMBL/GenBank/DDBJ whole genome shotgun (WGS) entry which is preliminary data.</text>
</comment>